<name>A0A6J7XG18_9CAUD</name>
<sequence>MVADGLIEIVVKPGAGRGQVGRYRLIGHTDDDLKKEGDTVATVRSHSDTSDTYLLNRQEPSNLSADFDRLWAAYPKKVSKGSALKSYRQVMSKPGAPSLDVLMSAVERYALTVTDMKYCAHLATWLNTQRWEDDLPVAHGATPERREARIDDAMSMGASMARIGRSESELLESIEHRPPDEQAVALDLYRQIVSARYPKR</sequence>
<accession>A0A6J7XG18</accession>
<evidence type="ECO:0000313" key="2">
    <source>
        <dbReference type="EMBL" id="CAB5229985.1"/>
    </source>
</evidence>
<organism evidence="2">
    <name type="scientific">uncultured Caudovirales phage</name>
    <dbReference type="NCBI Taxonomy" id="2100421"/>
    <lineage>
        <taxon>Viruses</taxon>
        <taxon>Duplodnaviria</taxon>
        <taxon>Heunggongvirae</taxon>
        <taxon>Uroviricota</taxon>
        <taxon>Caudoviricetes</taxon>
        <taxon>Peduoviridae</taxon>
        <taxon>Maltschvirus</taxon>
        <taxon>Maltschvirus maltsch</taxon>
    </lineage>
</organism>
<dbReference type="EMBL" id="LR798417">
    <property type="protein sequence ID" value="CAB5229985.1"/>
    <property type="molecule type" value="Genomic_DNA"/>
</dbReference>
<gene>
    <name evidence="1" type="ORF">UFOVP1389_4</name>
    <name evidence="2" type="ORF">UFOVP1566_34</name>
</gene>
<evidence type="ECO:0000313" key="1">
    <source>
        <dbReference type="EMBL" id="CAB4203841.1"/>
    </source>
</evidence>
<dbReference type="EMBL" id="LR797342">
    <property type="protein sequence ID" value="CAB4203841.1"/>
    <property type="molecule type" value="Genomic_DNA"/>
</dbReference>
<protein>
    <submittedName>
        <fullName evidence="2">Uncharacterized protein</fullName>
    </submittedName>
</protein>
<proteinExistence type="predicted"/>
<reference evidence="2" key="1">
    <citation type="submission" date="2020-05" db="EMBL/GenBank/DDBJ databases">
        <authorList>
            <person name="Chiriac C."/>
            <person name="Salcher M."/>
            <person name="Ghai R."/>
            <person name="Kavagutti S V."/>
        </authorList>
    </citation>
    <scope>NUCLEOTIDE SEQUENCE</scope>
</reference>